<dbReference type="AlphaFoldDB" id="A0A8H6SHW7"/>
<reference evidence="1" key="1">
    <citation type="submission" date="2020-05" db="EMBL/GenBank/DDBJ databases">
        <title>Mycena genomes resolve the evolution of fungal bioluminescence.</title>
        <authorList>
            <person name="Tsai I.J."/>
        </authorList>
    </citation>
    <scope>NUCLEOTIDE SEQUENCE</scope>
    <source>
        <strain evidence="1">110903Hualien_Pintung</strain>
    </source>
</reference>
<comment type="caution">
    <text evidence="1">The sequence shown here is derived from an EMBL/GenBank/DDBJ whole genome shotgun (WGS) entry which is preliminary data.</text>
</comment>
<dbReference type="OrthoDB" id="544685at2759"/>
<evidence type="ECO:0000313" key="1">
    <source>
        <dbReference type="EMBL" id="KAF7298135.1"/>
    </source>
</evidence>
<organism evidence="1 2">
    <name type="scientific">Mycena chlorophos</name>
    <name type="common">Agaric fungus</name>
    <name type="synonym">Agaricus chlorophos</name>
    <dbReference type="NCBI Taxonomy" id="658473"/>
    <lineage>
        <taxon>Eukaryota</taxon>
        <taxon>Fungi</taxon>
        <taxon>Dikarya</taxon>
        <taxon>Basidiomycota</taxon>
        <taxon>Agaricomycotina</taxon>
        <taxon>Agaricomycetes</taxon>
        <taxon>Agaricomycetidae</taxon>
        <taxon>Agaricales</taxon>
        <taxon>Marasmiineae</taxon>
        <taxon>Mycenaceae</taxon>
        <taxon>Mycena</taxon>
    </lineage>
</organism>
<sequence length="668" mass="73202">MTSLLAAIHTVLSKPLPDHGTHPFSRSSEDAYSALASLVHTTDQLSTSLNSYAMAPWSNTKLVALLRQQTAISETNHASSQNMRRVVDALRKRSGINSNYGEDIPVDTQAIADWCISRLQFWASSVGLEAYREDENKPGLLLAGLVFAMDVEFSVDKRDTKKPKIHVASVKTAYSGSTETTPAIDALIARTIQNFCDELNKDEEVRDPRLVARFGSGVIEQLRYLKMLDPLAKAESPPDDKPGDNLGVRWFTDVDRLYPLLENVSRSEAEAVASSLTLEHAPLDIYLPRCHALPIPYLTSPSISFLVHVSPQAYLSLKKASPSPDPASKLDIPTDLLRSHLSAPRKGFSLATLMLSSLSGTQLFPSSLSMPSLLSRPTFPLVPTGSEIEHIFPQAEASTGQHIWMLDLTHGGEVPGVVMSQARMREIELIIHPLGGMDPSLALNMMSFGSGSWVALLLNSTNPVSSERYTAVYRSPSDLHPPLQLRLTLPEEPGFLLEKVPVHSMKEVWAILEVVREQCWLNEVLLGCPWKTEGIADKADDLPDEESDPTEDELLAVLSGTLKPRKIPVNVSLPHRTDAVFDPSLDPISMPSVDRRTRILMTCPERPPISGVVEITVAYDETRSRGVSVEVAGAMGSDTKSETLEEIVRRGGALGLAGRIWAHSQKTS</sequence>
<gene>
    <name evidence="1" type="ORF">HMN09_01034900</name>
</gene>
<evidence type="ECO:0000313" key="2">
    <source>
        <dbReference type="Proteomes" id="UP000613580"/>
    </source>
</evidence>
<accession>A0A8H6SHW7</accession>
<proteinExistence type="predicted"/>
<dbReference type="Proteomes" id="UP000613580">
    <property type="component" value="Unassembled WGS sequence"/>
</dbReference>
<protein>
    <recommendedName>
        <fullName evidence="3">Mediator complex subunit 1</fullName>
    </recommendedName>
</protein>
<keyword evidence="2" id="KW-1185">Reference proteome</keyword>
<dbReference type="EMBL" id="JACAZE010000015">
    <property type="protein sequence ID" value="KAF7298135.1"/>
    <property type="molecule type" value="Genomic_DNA"/>
</dbReference>
<name>A0A8H6SHW7_MYCCL</name>
<evidence type="ECO:0008006" key="3">
    <source>
        <dbReference type="Google" id="ProtNLM"/>
    </source>
</evidence>